<dbReference type="OrthoDB" id="571052at2"/>
<reference evidence="2 3" key="1">
    <citation type="submission" date="2018-06" db="EMBL/GenBank/DDBJ databases">
        <title>Genomic Encyclopedia of Archaeal and Bacterial Type Strains, Phase II (KMG-II): from individual species to whole genera.</title>
        <authorList>
            <person name="Goeker M."/>
        </authorList>
    </citation>
    <scope>NUCLEOTIDE SEQUENCE [LARGE SCALE GENOMIC DNA]</scope>
    <source>
        <strain evidence="2 3">DSM 27372</strain>
    </source>
</reference>
<name>A0A318UIT8_9SPHI</name>
<gene>
    <name evidence="2" type="ORF">B0O44_103434</name>
</gene>
<dbReference type="Proteomes" id="UP000248198">
    <property type="component" value="Unassembled WGS sequence"/>
</dbReference>
<dbReference type="PROSITE" id="PS50933">
    <property type="entry name" value="CHRD"/>
    <property type="match status" value="1"/>
</dbReference>
<keyword evidence="3" id="KW-1185">Reference proteome</keyword>
<organism evidence="2 3">
    <name type="scientific">Pedobacter nutrimenti</name>
    <dbReference type="NCBI Taxonomy" id="1241337"/>
    <lineage>
        <taxon>Bacteria</taxon>
        <taxon>Pseudomonadati</taxon>
        <taxon>Bacteroidota</taxon>
        <taxon>Sphingobacteriia</taxon>
        <taxon>Sphingobacteriales</taxon>
        <taxon>Sphingobacteriaceae</taxon>
        <taxon>Pedobacter</taxon>
    </lineage>
</organism>
<evidence type="ECO:0000259" key="1">
    <source>
        <dbReference type="PROSITE" id="PS50933"/>
    </source>
</evidence>
<dbReference type="InterPro" id="IPR010895">
    <property type="entry name" value="CHRD"/>
</dbReference>
<dbReference type="SMART" id="SM00754">
    <property type="entry name" value="CHRD"/>
    <property type="match status" value="1"/>
</dbReference>
<proteinExistence type="predicted"/>
<dbReference type="AlphaFoldDB" id="A0A318UIT8"/>
<dbReference type="PROSITE" id="PS51257">
    <property type="entry name" value="PROKAR_LIPOPROTEIN"/>
    <property type="match status" value="1"/>
</dbReference>
<dbReference type="Pfam" id="PF07452">
    <property type="entry name" value="CHRD"/>
    <property type="match status" value="1"/>
</dbReference>
<evidence type="ECO:0000313" key="3">
    <source>
        <dbReference type="Proteomes" id="UP000248198"/>
    </source>
</evidence>
<comment type="caution">
    <text evidence="2">The sequence shown here is derived from an EMBL/GenBank/DDBJ whole genome shotgun (WGS) entry which is preliminary data.</text>
</comment>
<dbReference type="EMBL" id="QKLU01000003">
    <property type="protein sequence ID" value="PYF74988.1"/>
    <property type="molecule type" value="Genomic_DNA"/>
</dbReference>
<evidence type="ECO:0000313" key="2">
    <source>
        <dbReference type="EMBL" id="PYF74988.1"/>
    </source>
</evidence>
<accession>A0A318UIT8</accession>
<dbReference type="RefSeq" id="WP_110829937.1">
    <property type="nucleotide sequence ID" value="NZ_QKLU01000003.1"/>
</dbReference>
<feature type="domain" description="CHRD" evidence="1">
    <location>
        <begin position="9"/>
        <end position="148"/>
    </location>
</feature>
<sequence length="148" mass="15970">MKTYIFLTTVVLFTASLISCSKKEEQPPQKVRFDVSAQMDATGTGSASTAKGNLSAEYLSNTRKLTYTITYTAIDADQVNLHQGTAQVIGNPIVTLKPTTTKYSSPVKGSITLDAASAAALFKDQLYLNITSSKFPKGEIRGQLLVKK</sequence>
<protein>
    <submittedName>
        <fullName evidence="2">CHRD domain-containing protein</fullName>
    </submittedName>
</protein>